<dbReference type="AlphaFoldDB" id="A0A438HBG0"/>
<dbReference type="Proteomes" id="UP000288805">
    <property type="component" value="Unassembled WGS sequence"/>
</dbReference>
<dbReference type="PANTHER" id="PTHR33116">
    <property type="entry name" value="REVERSE TRANSCRIPTASE ZINC-BINDING DOMAIN-CONTAINING PROTEIN-RELATED-RELATED"/>
    <property type="match status" value="1"/>
</dbReference>
<accession>A0A438HBG0</accession>
<comment type="caution">
    <text evidence="1">The sequence shown here is derived from an EMBL/GenBank/DDBJ whole genome shotgun (WGS) entry which is preliminary data.</text>
</comment>
<evidence type="ECO:0008006" key="3">
    <source>
        <dbReference type="Google" id="ProtNLM"/>
    </source>
</evidence>
<proteinExistence type="predicted"/>
<evidence type="ECO:0000313" key="1">
    <source>
        <dbReference type="EMBL" id="RVW81786.1"/>
    </source>
</evidence>
<name>A0A438HBG0_VITVI</name>
<protein>
    <recommendedName>
        <fullName evidence="3">Reverse transcriptase zinc-binding domain-containing protein</fullName>
    </recommendedName>
</protein>
<dbReference type="PANTHER" id="PTHR33116:SF78">
    <property type="entry name" value="OS12G0587133 PROTEIN"/>
    <property type="match status" value="1"/>
</dbReference>
<gene>
    <name evidence="1" type="ORF">CK203_051590</name>
</gene>
<sequence length="227" mass="26679">MGRVDNVEELFSELGCKVGSLPSAYLGLPLGALFKSMATWDRVEERFRKRLIMWKRQYISKEGRINLIRSTLSSLKIYFISLLCTPRMVRLRGELEPSFSKPFNHWEVDYVESFLLRLHGQRVHRDEEDKMLWIETKSGKFIVRSLHNALESGNSVSFPMKIIWKSGVQPTVLPSLVRETLLACHGLFVGKKRKKFWRANSLYIFWIVWKVRNRIAFEDDMLAIQRL</sequence>
<reference evidence="1 2" key="1">
    <citation type="journal article" date="2018" name="PLoS Genet.">
        <title>Population sequencing reveals clonal diversity and ancestral inbreeding in the grapevine cultivar Chardonnay.</title>
        <authorList>
            <person name="Roach M.J."/>
            <person name="Johnson D.L."/>
            <person name="Bohlmann J."/>
            <person name="van Vuuren H.J."/>
            <person name="Jones S.J."/>
            <person name="Pretorius I.S."/>
            <person name="Schmidt S.A."/>
            <person name="Borneman A.R."/>
        </authorList>
    </citation>
    <scope>NUCLEOTIDE SEQUENCE [LARGE SCALE GENOMIC DNA]</scope>
    <source>
        <strain evidence="2">cv. Chardonnay</strain>
        <tissue evidence="1">Leaf</tissue>
    </source>
</reference>
<dbReference type="EMBL" id="QGNW01000248">
    <property type="protein sequence ID" value="RVW81786.1"/>
    <property type="molecule type" value="Genomic_DNA"/>
</dbReference>
<evidence type="ECO:0000313" key="2">
    <source>
        <dbReference type="Proteomes" id="UP000288805"/>
    </source>
</evidence>
<organism evidence="1 2">
    <name type="scientific">Vitis vinifera</name>
    <name type="common">Grape</name>
    <dbReference type="NCBI Taxonomy" id="29760"/>
    <lineage>
        <taxon>Eukaryota</taxon>
        <taxon>Viridiplantae</taxon>
        <taxon>Streptophyta</taxon>
        <taxon>Embryophyta</taxon>
        <taxon>Tracheophyta</taxon>
        <taxon>Spermatophyta</taxon>
        <taxon>Magnoliopsida</taxon>
        <taxon>eudicotyledons</taxon>
        <taxon>Gunneridae</taxon>
        <taxon>Pentapetalae</taxon>
        <taxon>rosids</taxon>
        <taxon>Vitales</taxon>
        <taxon>Vitaceae</taxon>
        <taxon>Viteae</taxon>
        <taxon>Vitis</taxon>
    </lineage>
</organism>